<dbReference type="InterPro" id="IPR019933">
    <property type="entry name" value="DivIVA_domain"/>
</dbReference>
<dbReference type="GO" id="GO:0004045">
    <property type="term" value="F:peptidyl-tRNA hydrolase activity"/>
    <property type="evidence" value="ECO:0007669"/>
    <property type="project" value="UniProtKB-UniRule"/>
</dbReference>
<comment type="catalytic activity">
    <reaction evidence="6 8 9">
        <text>an N-acyl-L-alpha-aminoacyl-tRNA + H2O = an N-acyl-L-amino acid + a tRNA + H(+)</text>
        <dbReference type="Rhea" id="RHEA:54448"/>
        <dbReference type="Rhea" id="RHEA-COMP:10123"/>
        <dbReference type="Rhea" id="RHEA-COMP:13883"/>
        <dbReference type="ChEBI" id="CHEBI:15377"/>
        <dbReference type="ChEBI" id="CHEBI:15378"/>
        <dbReference type="ChEBI" id="CHEBI:59874"/>
        <dbReference type="ChEBI" id="CHEBI:78442"/>
        <dbReference type="ChEBI" id="CHEBI:138191"/>
        <dbReference type="EC" id="3.1.1.29"/>
    </reaction>
</comment>
<dbReference type="Proteomes" id="UP000185511">
    <property type="component" value="Chromosome"/>
</dbReference>
<comment type="function">
    <text evidence="8">Hydrolyzes ribosome-free peptidyl-tRNAs (with 1 or more amino acids incorporated), which drop off the ribosome during protein synthesis, or as a result of ribosome stalling.</text>
</comment>
<dbReference type="KEGG" id="acad:UA74_03615"/>
<dbReference type="PANTHER" id="PTHR17224">
    <property type="entry name" value="PEPTIDYL-TRNA HYDROLASE"/>
    <property type="match status" value="1"/>
</dbReference>
<proteinExistence type="inferred from homology"/>
<evidence type="ECO:0000313" key="11">
    <source>
        <dbReference type="EMBL" id="APU12804.1"/>
    </source>
</evidence>
<feature type="binding site" evidence="8">
    <location>
        <position position="164"/>
    </location>
    <ligand>
        <name>tRNA</name>
        <dbReference type="ChEBI" id="CHEBI:17843"/>
    </ligand>
</feature>
<dbReference type="PROSITE" id="PS01196">
    <property type="entry name" value="PEPT_TRNA_HYDROL_2"/>
    <property type="match status" value="1"/>
</dbReference>
<dbReference type="EMBL" id="CP016076">
    <property type="protein sequence ID" value="APU12804.1"/>
    <property type="molecule type" value="Genomic_DNA"/>
</dbReference>
<keyword evidence="8" id="KW-0963">Cytoplasm</keyword>
<keyword evidence="2 8" id="KW-0820">tRNA-binding</keyword>
<dbReference type="AlphaFoldDB" id="A0AAC9L9G8"/>
<evidence type="ECO:0000256" key="5">
    <source>
        <dbReference type="ARBA" id="ARBA00038063"/>
    </source>
</evidence>
<dbReference type="FunFam" id="3.40.50.1470:FF:000001">
    <property type="entry name" value="Peptidyl-tRNA hydrolase"/>
    <property type="match status" value="1"/>
</dbReference>
<dbReference type="GO" id="GO:0000049">
    <property type="term" value="F:tRNA binding"/>
    <property type="evidence" value="ECO:0007669"/>
    <property type="project" value="UniProtKB-UniRule"/>
</dbReference>
<comment type="similarity">
    <text evidence="5 8 10">Belongs to the PTH family.</text>
</comment>
<evidence type="ECO:0000256" key="4">
    <source>
        <dbReference type="ARBA" id="ARBA00022884"/>
    </source>
</evidence>
<protein>
    <recommendedName>
        <fullName evidence="7 8">Peptidyl-tRNA hydrolase</fullName>
        <shortName evidence="8">Pth</shortName>
        <ecNumber evidence="1 8">3.1.1.29</ecNumber>
    </recommendedName>
</protein>
<feature type="binding site" evidence="8">
    <location>
        <position position="166"/>
    </location>
    <ligand>
        <name>tRNA</name>
        <dbReference type="ChEBI" id="CHEBI:17843"/>
    </ligand>
</feature>
<dbReference type="GO" id="GO:0072344">
    <property type="term" value="P:rescue of stalled ribosome"/>
    <property type="evidence" value="ECO:0007669"/>
    <property type="project" value="UniProtKB-UniRule"/>
</dbReference>
<evidence type="ECO:0000256" key="2">
    <source>
        <dbReference type="ARBA" id="ARBA00022555"/>
    </source>
</evidence>
<dbReference type="NCBIfam" id="TIGR03544">
    <property type="entry name" value="DivI1A_domain"/>
    <property type="match status" value="2"/>
</dbReference>
<feature type="site" description="Stabilizes the basic form of H active site to accept a proton" evidence="8">
    <location>
        <position position="191"/>
    </location>
</feature>
<feature type="site" description="Discriminates between blocked and unblocked aminoacyl-tRNA" evidence="8">
    <location>
        <position position="109"/>
    </location>
</feature>
<comment type="function">
    <text evidence="8">Catalyzes the release of premature peptidyl moieties from peptidyl-tRNA molecules trapped in stalled 50S ribosomal subunits, and thus maintains levels of free tRNAs and 50S ribosomes.</text>
</comment>
<dbReference type="GO" id="GO:0005737">
    <property type="term" value="C:cytoplasm"/>
    <property type="evidence" value="ECO:0007669"/>
    <property type="project" value="UniProtKB-SubCell"/>
</dbReference>
<comment type="subunit">
    <text evidence="8">Monomer.</text>
</comment>
<dbReference type="PROSITE" id="PS01195">
    <property type="entry name" value="PEPT_TRNA_HYDROL_1"/>
    <property type="match status" value="1"/>
</dbReference>
<evidence type="ECO:0000256" key="6">
    <source>
        <dbReference type="ARBA" id="ARBA00048707"/>
    </source>
</evidence>
<dbReference type="Gene3D" id="3.40.50.1470">
    <property type="entry name" value="Peptidyl-tRNA hydrolase"/>
    <property type="match status" value="1"/>
</dbReference>
<feature type="binding site" evidence="8">
    <location>
        <position position="212"/>
    </location>
    <ligand>
        <name>tRNA</name>
        <dbReference type="ChEBI" id="CHEBI:17843"/>
    </ligand>
</feature>
<dbReference type="InterPro" id="IPR001328">
    <property type="entry name" value="Pept_tRNA_hydro"/>
</dbReference>
<evidence type="ECO:0000256" key="1">
    <source>
        <dbReference type="ARBA" id="ARBA00013260"/>
    </source>
</evidence>
<dbReference type="Gene3D" id="6.10.250.660">
    <property type="match status" value="2"/>
</dbReference>
<evidence type="ECO:0000256" key="10">
    <source>
        <dbReference type="RuleBase" id="RU004320"/>
    </source>
</evidence>
<dbReference type="Pfam" id="PF01195">
    <property type="entry name" value="Pept_tRNA_hydro"/>
    <property type="match status" value="1"/>
</dbReference>
<keyword evidence="3 8" id="KW-0378">Hydrolase</keyword>
<dbReference type="InterPro" id="IPR036416">
    <property type="entry name" value="Pept_tRNA_hydro_sf"/>
</dbReference>
<evidence type="ECO:0000256" key="7">
    <source>
        <dbReference type="ARBA" id="ARBA00050038"/>
    </source>
</evidence>
<organism evidence="11 12">
    <name type="scientific">Actinoalloteichus fjordicus</name>
    <dbReference type="NCBI Taxonomy" id="1612552"/>
    <lineage>
        <taxon>Bacteria</taxon>
        <taxon>Bacillati</taxon>
        <taxon>Actinomycetota</taxon>
        <taxon>Actinomycetes</taxon>
        <taxon>Pseudonocardiales</taxon>
        <taxon>Pseudonocardiaceae</taxon>
        <taxon>Actinoalloteichus</taxon>
    </lineage>
</organism>
<accession>A0AAC9L9G8</accession>
<keyword evidence="4 8" id="KW-0694">RNA-binding</keyword>
<evidence type="ECO:0000256" key="9">
    <source>
        <dbReference type="RuleBase" id="RU000673"/>
    </source>
</evidence>
<evidence type="ECO:0000256" key="8">
    <source>
        <dbReference type="HAMAP-Rule" id="MF_00083"/>
    </source>
</evidence>
<name>A0AAC9L9G8_9PSEU</name>
<dbReference type="SUPFAM" id="SSF53178">
    <property type="entry name" value="Peptidyl-tRNA hydrolase-like"/>
    <property type="match status" value="1"/>
</dbReference>
<dbReference type="CDD" id="cd00462">
    <property type="entry name" value="PTH"/>
    <property type="match status" value="1"/>
</dbReference>
<feature type="binding site" evidence="8">
    <location>
        <position position="114"/>
    </location>
    <ligand>
        <name>tRNA</name>
        <dbReference type="ChEBI" id="CHEBI:17843"/>
    </ligand>
</feature>
<feature type="active site" description="Proton acceptor" evidence="8">
    <location>
        <position position="119"/>
    </location>
</feature>
<evidence type="ECO:0000313" key="12">
    <source>
        <dbReference type="Proteomes" id="UP000185511"/>
    </source>
</evidence>
<dbReference type="GO" id="GO:0006515">
    <property type="term" value="P:protein quality control for misfolded or incompletely synthesized proteins"/>
    <property type="evidence" value="ECO:0007669"/>
    <property type="project" value="UniProtKB-UniRule"/>
</dbReference>
<dbReference type="NCBIfam" id="TIGR00447">
    <property type="entry name" value="pth"/>
    <property type="match status" value="1"/>
</dbReference>
<reference evidence="12" key="1">
    <citation type="submission" date="2016-06" db="EMBL/GenBank/DDBJ databases">
        <title>Complete genome sequence of Actinoalloteichus fjordicus DSM 46855 (=ADI127-17), type strain of the new species Actinoalloteichus fjordicus.</title>
        <authorList>
            <person name="Ruckert C."/>
            <person name="Nouioui I."/>
            <person name="Willmese J."/>
            <person name="van Wezel G."/>
            <person name="Klenk H.-P."/>
            <person name="Kalinowski J."/>
            <person name="Zotchev S.B."/>
        </authorList>
    </citation>
    <scope>NUCLEOTIDE SEQUENCE [LARGE SCALE GENOMIC DNA]</scope>
    <source>
        <strain evidence="12">ADI127-7</strain>
    </source>
</reference>
<gene>
    <name evidence="8" type="primary">pth</name>
    <name evidence="11" type="ORF">UA74_03615</name>
</gene>
<dbReference type="EC" id="3.1.1.29" evidence="1 8"/>
<dbReference type="InterPro" id="IPR018171">
    <property type="entry name" value="Pept_tRNA_hydro_CS"/>
</dbReference>
<evidence type="ECO:0000256" key="3">
    <source>
        <dbReference type="ARBA" id="ARBA00022801"/>
    </source>
</evidence>
<sequence length="287" mass="31275">MELTAAQVREVTFARADLLRRGYHVGEVDAFLEQVARTLEGRPQEGRESLTSAEVETVTFSRSPWGTRGYHEDDVDAFLDRVQQTLAARAGEKKSVDQQQLALVVGLGNPGPSYAGNRHNIGFMVLDELATRVGGKFKSHKSSAELVEGRLAGRRAALAKPKSYMNLSGGAVAGAVRFFKIPPASVIVVHDELDLPFGTVRMKLGGGDNGHNGLRSITSSLGTKDYLRVRCGIGRPPGRMDPAAFVLRDFSTVERKELPFFVDHSADAVEALMTEGLEAAQNRFHTR</sequence>
<comment type="subcellular location">
    <subcellularLocation>
        <location evidence="8">Cytoplasm</location>
    </subcellularLocation>
</comment>
<keyword evidence="12" id="KW-1185">Reference proteome</keyword>
<dbReference type="PANTHER" id="PTHR17224:SF1">
    <property type="entry name" value="PEPTIDYL-TRNA HYDROLASE"/>
    <property type="match status" value="1"/>
</dbReference>
<dbReference type="HAMAP" id="MF_00083">
    <property type="entry name" value="Pept_tRNA_hydro_bact"/>
    <property type="match status" value="1"/>
</dbReference>